<accession>A0A8V5HBM6</accession>
<dbReference type="AlphaFoldDB" id="A0A8C6K4R3"/>
<keyword evidence="2" id="KW-1185">Reference proteome</keyword>
<evidence type="ECO:0000313" key="2">
    <source>
        <dbReference type="Proteomes" id="UP000694405"/>
    </source>
</evidence>
<reference evidence="1" key="3">
    <citation type="submission" date="2025-09" db="UniProtKB">
        <authorList>
            <consortium name="Ensembl"/>
        </authorList>
    </citation>
    <scope>IDENTIFICATION</scope>
</reference>
<dbReference type="Ensembl" id="ENSMUNT00000024570.2">
    <property type="protein sequence ID" value="ENSMUNP00000021519.2"/>
    <property type="gene ID" value="ENSMUNG00000016238.2"/>
</dbReference>
<organism evidence="1 2">
    <name type="scientific">Melopsittacus undulatus</name>
    <name type="common">Budgerigar</name>
    <name type="synonym">Psittacus undulatus</name>
    <dbReference type="NCBI Taxonomy" id="13146"/>
    <lineage>
        <taxon>Eukaryota</taxon>
        <taxon>Metazoa</taxon>
        <taxon>Chordata</taxon>
        <taxon>Craniata</taxon>
        <taxon>Vertebrata</taxon>
        <taxon>Euteleostomi</taxon>
        <taxon>Archelosauria</taxon>
        <taxon>Archosauria</taxon>
        <taxon>Dinosauria</taxon>
        <taxon>Saurischia</taxon>
        <taxon>Theropoda</taxon>
        <taxon>Coelurosauria</taxon>
        <taxon>Aves</taxon>
        <taxon>Neognathae</taxon>
        <taxon>Neoaves</taxon>
        <taxon>Telluraves</taxon>
        <taxon>Australaves</taxon>
        <taxon>Psittaciformes</taxon>
        <taxon>Psittaculidae</taxon>
        <taxon>Melopsittacus</taxon>
    </lineage>
</organism>
<evidence type="ECO:0000313" key="1">
    <source>
        <dbReference type="Ensembl" id="ENSMUNP00000021519.2"/>
    </source>
</evidence>
<dbReference type="Proteomes" id="UP000694405">
    <property type="component" value="Chromosome 8"/>
</dbReference>
<proteinExistence type="predicted"/>
<accession>A0A8C6K4R3</accession>
<sequence>SRGCPHPSSLISRHEMKLLVPFRFCSLVFVCFGLLLPFSPGKKQNPQRVAKGCTLLDPAPTPRLWSPSRPRQQRGSVLINTCVSLPRVWYSCSGPTQLPSLCLLRLSLDSVTAWPGMLSSEL</sequence>
<reference evidence="1" key="1">
    <citation type="submission" date="2020-03" db="EMBL/GenBank/DDBJ databases">
        <title>Melopsittacus undulatus (budgerigar) genome, bMelUnd1, maternal haplotype with Z.</title>
        <authorList>
            <person name="Gedman G."/>
            <person name="Mountcastle J."/>
            <person name="Haase B."/>
            <person name="Formenti G."/>
            <person name="Wright T."/>
            <person name="Apodaca J."/>
            <person name="Pelan S."/>
            <person name="Chow W."/>
            <person name="Rhie A."/>
            <person name="Howe K."/>
            <person name="Fedrigo O."/>
            <person name="Jarvis E.D."/>
        </authorList>
    </citation>
    <scope>NUCLEOTIDE SEQUENCE [LARGE SCALE GENOMIC DNA]</scope>
</reference>
<protein>
    <submittedName>
        <fullName evidence="1">Uncharacterized protein</fullName>
    </submittedName>
</protein>
<name>A0A8C6K4R3_MELUD</name>
<reference evidence="1" key="2">
    <citation type="submission" date="2025-08" db="UniProtKB">
        <authorList>
            <consortium name="Ensembl"/>
        </authorList>
    </citation>
    <scope>IDENTIFICATION</scope>
</reference>